<reference evidence="7 8" key="1">
    <citation type="submission" date="2017-08" db="EMBL/GenBank/DDBJ databases">
        <title>Acidophilic green algal genome provides insights into adaptation to an acidic environment.</title>
        <authorList>
            <person name="Hirooka S."/>
            <person name="Hirose Y."/>
            <person name="Kanesaki Y."/>
            <person name="Higuchi S."/>
            <person name="Fujiwara T."/>
            <person name="Onuma R."/>
            <person name="Era A."/>
            <person name="Ohbayashi R."/>
            <person name="Uzuka A."/>
            <person name="Nozaki H."/>
            <person name="Yoshikawa H."/>
            <person name="Miyagishima S.Y."/>
        </authorList>
    </citation>
    <scope>NUCLEOTIDE SEQUENCE [LARGE SCALE GENOMIC DNA]</scope>
    <source>
        <strain evidence="7 8">NIES-2499</strain>
    </source>
</reference>
<evidence type="ECO:0000256" key="4">
    <source>
        <dbReference type="ARBA" id="ARBA00022989"/>
    </source>
</evidence>
<evidence type="ECO:0000256" key="2">
    <source>
        <dbReference type="ARBA" id="ARBA00006665"/>
    </source>
</evidence>
<evidence type="ECO:0000313" key="7">
    <source>
        <dbReference type="EMBL" id="GAX84985.1"/>
    </source>
</evidence>
<dbReference type="GO" id="GO:0016020">
    <property type="term" value="C:membrane"/>
    <property type="evidence" value="ECO:0007669"/>
    <property type="project" value="UniProtKB-SubCell"/>
</dbReference>
<name>A0A250XPI8_9CHLO</name>
<feature type="transmembrane region" description="Helical" evidence="6">
    <location>
        <begin position="177"/>
        <end position="202"/>
    </location>
</feature>
<gene>
    <name evidence="7" type="ORF">CEUSTIGMA_g12406.t1</name>
</gene>
<dbReference type="PANTHER" id="PTHR10383:SF9">
    <property type="entry name" value="SERINE INCORPORATOR, ISOFORM F"/>
    <property type="match status" value="1"/>
</dbReference>
<evidence type="ECO:0000256" key="3">
    <source>
        <dbReference type="ARBA" id="ARBA00022692"/>
    </source>
</evidence>
<evidence type="ECO:0000256" key="6">
    <source>
        <dbReference type="SAM" id="Phobius"/>
    </source>
</evidence>
<dbReference type="PANTHER" id="PTHR10383">
    <property type="entry name" value="SERINE INCORPORATOR"/>
    <property type="match status" value="1"/>
</dbReference>
<dbReference type="InterPro" id="IPR005016">
    <property type="entry name" value="TDE1/TMS"/>
</dbReference>
<feature type="transmembrane region" description="Helical" evidence="6">
    <location>
        <begin position="28"/>
        <end position="44"/>
    </location>
</feature>
<protein>
    <recommendedName>
        <fullName evidence="9">Serine incorporator</fullName>
    </recommendedName>
</protein>
<keyword evidence="5 6" id="KW-0472">Membrane</keyword>
<comment type="similarity">
    <text evidence="2">Belongs to the TDE1 family.</text>
</comment>
<comment type="subcellular location">
    <subcellularLocation>
        <location evidence="1">Membrane</location>
        <topology evidence="1">Multi-pass membrane protein</topology>
    </subcellularLocation>
</comment>
<feature type="transmembrane region" description="Helical" evidence="6">
    <location>
        <begin position="238"/>
        <end position="257"/>
    </location>
</feature>
<dbReference type="EMBL" id="BEGY01000144">
    <property type="protein sequence ID" value="GAX84985.1"/>
    <property type="molecule type" value="Genomic_DNA"/>
</dbReference>
<dbReference type="OrthoDB" id="5963193at2759"/>
<feature type="transmembrane region" description="Helical" evidence="6">
    <location>
        <begin position="118"/>
        <end position="138"/>
    </location>
</feature>
<accession>A0A250XPI8</accession>
<keyword evidence="4 6" id="KW-1133">Transmembrane helix</keyword>
<dbReference type="Pfam" id="PF03348">
    <property type="entry name" value="Serinc"/>
    <property type="match status" value="2"/>
</dbReference>
<evidence type="ECO:0008006" key="9">
    <source>
        <dbReference type="Google" id="ProtNLM"/>
    </source>
</evidence>
<keyword evidence="3 6" id="KW-0812">Transmembrane</keyword>
<feature type="transmembrane region" description="Helical" evidence="6">
    <location>
        <begin position="324"/>
        <end position="346"/>
    </location>
</feature>
<evidence type="ECO:0000313" key="8">
    <source>
        <dbReference type="Proteomes" id="UP000232323"/>
    </source>
</evidence>
<feature type="transmembrane region" description="Helical" evidence="6">
    <location>
        <begin position="76"/>
        <end position="98"/>
    </location>
</feature>
<comment type="caution">
    <text evidence="7">The sequence shown here is derived from an EMBL/GenBank/DDBJ whole genome shotgun (WGS) entry which is preliminary data.</text>
</comment>
<feature type="transmembrane region" description="Helical" evidence="6">
    <location>
        <begin position="214"/>
        <end position="231"/>
    </location>
</feature>
<feature type="transmembrane region" description="Helical" evidence="6">
    <location>
        <begin position="277"/>
        <end position="295"/>
    </location>
</feature>
<dbReference type="AlphaFoldDB" id="A0A250XPI8"/>
<feature type="transmembrane region" description="Helical" evidence="6">
    <location>
        <begin position="144"/>
        <end position="165"/>
    </location>
</feature>
<evidence type="ECO:0000256" key="1">
    <source>
        <dbReference type="ARBA" id="ARBA00004141"/>
    </source>
</evidence>
<evidence type="ECO:0000256" key="5">
    <source>
        <dbReference type="ARBA" id="ARBA00023136"/>
    </source>
</evidence>
<proteinExistence type="inferred from homology"/>
<sequence length="394" mass="44127">MVCSKCCESLICYSENISLATKYTVAKWFYLCGFIITSVLTWILRDYANHWFENNTASFALCRDSAYAGVCGGQEVAIRISFANFCYFALHAVVLMFIKQEEDPRTQLHGSFWLWKALLWSGVLVGFFFVPSQALFGYAQVARIGSGIFLVLQLVLLIHFLYEVNEWLVSKEERWSWALLVLGAFVAFTLGLLLIGLSYYYFAPSGDCSMNMFFITWSIIIMLALIGVLFIPNKAQTAGLMTSGAVFLYCSFLLYSALNSEPSGSQCIRGEGGSSSWIQIVAFFIGLATVIYSALSAGLSGGDMMGHGHGMDEKEGEIPYRADFFHVVFALASMYIAMLFTDWQVSSSSTSYELDNGWISTWVKMVSKWVCELLYLWTVVAPALFPNRDFSYTA</sequence>
<organism evidence="7 8">
    <name type="scientific">Chlamydomonas eustigma</name>
    <dbReference type="NCBI Taxonomy" id="1157962"/>
    <lineage>
        <taxon>Eukaryota</taxon>
        <taxon>Viridiplantae</taxon>
        <taxon>Chlorophyta</taxon>
        <taxon>core chlorophytes</taxon>
        <taxon>Chlorophyceae</taxon>
        <taxon>CS clade</taxon>
        <taxon>Chlamydomonadales</taxon>
        <taxon>Chlamydomonadaceae</taxon>
        <taxon>Chlamydomonas</taxon>
    </lineage>
</organism>
<dbReference type="Proteomes" id="UP000232323">
    <property type="component" value="Unassembled WGS sequence"/>
</dbReference>
<keyword evidence="8" id="KW-1185">Reference proteome</keyword>